<dbReference type="InterPro" id="IPR036838">
    <property type="entry name" value="Ribosomal_uS10_dom_sf"/>
</dbReference>
<gene>
    <name evidence="6" type="ORF">BEWA_011110</name>
</gene>
<accession>L0B2H0</accession>
<dbReference type="InterPro" id="IPR001848">
    <property type="entry name" value="Ribosomal_uS10"/>
</dbReference>
<dbReference type="GO" id="GO:0003735">
    <property type="term" value="F:structural constituent of ribosome"/>
    <property type="evidence" value="ECO:0007669"/>
    <property type="project" value="InterPro"/>
</dbReference>
<name>L0B2H0_THEEQ</name>
<dbReference type="Pfam" id="PF00338">
    <property type="entry name" value="Ribosomal_S10"/>
    <property type="match status" value="1"/>
</dbReference>
<comment type="similarity">
    <text evidence="1">Belongs to the universal ribosomal protein uS10 family.</text>
</comment>
<keyword evidence="7" id="KW-1185">Reference proteome</keyword>
<dbReference type="RefSeq" id="XP_004831359.1">
    <property type="nucleotide sequence ID" value="XM_004831302.1"/>
</dbReference>
<dbReference type="STRING" id="1537102.L0B2H0"/>
<dbReference type="EMBL" id="CP001670">
    <property type="protein sequence ID" value="AFZ81693.1"/>
    <property type="molecule type" value="Genomic_DNA"/>
</dbReference>
<proteinExistence type="inferred from homology"/>
<dbReference type="PRINTS" id="PR00971">
    <property type="entry name" value="RIBOSOMALS10"/>
</dbReference>
<dbReference type="VEuPathDB" id="PiroplasmaDB:BEWA_011110"/>
<dbReference type="InterPro" id="IPR027486">
    <property type="entry name" value="Ribosomal_uS10_dom"/>
</dbReference>
<dbReference type="GO" id="GO:0005840">
    <property type="term" value="C:ribosome"/>
    <property type="evidence" value="ECO:0007669"/>
    <property type="project" value="UniProtKB-KW"/>
</dbReference>
<reference evidence="6 7" key="1">
    <citation type="journal article" date="2012" name="BMC Genomics">
        <title>Comparative genomic analysis and phylogenetic position of Theileria equi.</title>
        <authorList>
            <person name="Kappmeyer L.S."/>
            <person name="Thiagarajan M."/>
            <person name="Herndon D.R."/>
            <person name="Ramsay J.D."/>
            <person name="Caler E."/>
            <person name="Djikeng A."/>
            <person name="Gillespie J.J."/>
            <person name="Lau A.O."/>
            <person name="Roalson E.H."/>
            <person name="Silva J.C."/>
            <person name="Silva M.G."/>
            <person name="Suarez C.E."/>
            <person name="Ueti M.W."/>
            <person name="Nene V.M."/>
            <person name="Mealey R.H."/>
            <person name="Knowles D.P."/>
            <person name="Brayton K.A."/>
        </authorList>
    </citation>
    <scope>NUCLEOTIDE SEQUENCE [LARGE SCALE GENOMIC DNA]</scope>
    <source>
        <strain evidence="6 7">WA</strain>
    </source>
</reference>
<evidence type="ECO:0000259" key="5">
    <source>
        <dbReference type="SMART" id="SM01403"/>
    </source>
</evidence>
<dbReference type="SUPFAM" id="SSF54999">
    <property type="entry name" value="Ribosomal protein S10"/>
    <property type="match status" value="1"/>
</dbReference>
<keyword evidence="2 6" id="KW-0689">Ribosomal protein</keyword>
<evidence type="ECO:0000256" key="4">
    <source>
        <dbReference type="SAM" id="SignalP"/>
    </source>
</evidence>
<sequence>MVSLVFFLCLIQSTWCVTYQFQHHLVNKAILIQKSPNEYNWFKVTNDRVISRFKGIYCAHISQSFDNTRSYGLYTFLTSCGRRCNTIENANILCSDFIDSPKKPRFYNSFFQSNIQNGSTSKNMSRFAPSELVNAPIKLAKIVGEKVVQMLRPGTSSPDNTNISSPHIGNKSDGNIPYKIKEGEYGPTRSTLKKPYFIRKSDPGLPFKKWPKNSFLRIKLTSYNKQLLKAAIDNIKIGIEKHSNLQVMSPMAIPMRRKRWCYLSSPHIDKRSKDLIEIQRHVRILDVLPPKNLDIKDTKFSGLMMVPLPNLVSFDYWFEDVHKPIKNSKIHNLFKRRTWVSKYYLYNRDKTKKEELIRKLIAPELENEIPLKWKRRMCDYFGMQLGELQKLYIFVSRRKAEDNARLKYNVPMPDYHDFGEIRFVGNEEDRAFDGDEIKDTLEPLSDDEY</sequence>
<dbReference type="AlphaFoldDB" id="L0B2H0"/>
<evidence type="ECO:0000256" key="2">
    <source>
        <dbReference type="ARBA" id="ARBA00022980"/>
    </source>
</evidence>
<organism evidence="6 7">
    <name type="scientific">Theileria equi strain WA</name>
    <dbReference type="NCBI Taxonomy" id="1537102"/>
    <lineage>
        <taxon>Eukaryota</taxon>
        <taxon>Sar</taxon>
        <taxon>Alveolata</taxon>
        <taxon>Apicomplexa</taxon>
        <taxon>Aconoidasida</taxon>
        <taxon>Piroplasmida</taxon>
        <taxon>Theileriidae</taxon>
        <taxon>Theileria</taxon>
    </lineage>
</organism>
<dbReference type="GO" id="GO:1990904">
    <property type="term" value="C:ribonucleoprotein complex"/>
    <property type="evidence" value="ECO:0007669"/>
    <property type="project" value="UniProtKB-KW"/>
</dbReference>
<dbReference type="Gene3D" id="3.30.70.600">
    <property type="entry name" value="Ribosomal protein S10 domain"/>
    <property type="match status" value="1"/>
</dbReference>
<dbReference type="KEGG" id="beq:BEWA_011110"/>
<keyword evidence="4" id="KW-0732">Signal</keyword>
<dbReference type="GeneID" id="15805490"/>
<dbReference type="OrthoDB" id="366214at2759"/>
<protein>
    <submittedName>
        <fullName evidence="6">30S ribosomal protein S10, putative</fullName>
    </submittedName>
</protein>
<keyword evidence="3" id="KW-0687">Ribonucleoprotein</keyword>
<feature type="signal peptide" evidence="4">
    <location>
        <begin position="1"/>
        <end position="16"/>
    </location>
</feature>
<dbReference type="GO" id="GO:0006412">
    <property type="term" value="P:translation"/>
    <property type="evidence" value="ECO:0007669"/>
    <property type="project" value="InterPro"/>
</dbReference>
<evidence type="ECO:0000313" key="6">
    <source>
        <dbReference type="EMBL" id="AFZ81693.1"/>
    </source>
</evidence>
<evidence type="ECO:0000256" key="1">
    <source>
        <dbReference type="ARBA" id="ARBA00007102"/>
    </source>
</evidence>
<feature type="chain" id="PRO_5003940062" evidence="4">
    <location>
        <begin position="17"/>
        <end position="449"/>
    </location>
</feature>
<dbReference type="HAMAP" id="MF_00508">
    <property type="entry name" value="Ribosomal_uS10"/>
    <property type="match status" value="1"/>
</dbReference>
<evidence type="ECO:0000256" key="3">
    <source>
        <dbReference type="ARBA" id="ARBA00023274"/>
    </source>
</evidence>
<dbReference type="Proteomes" id="UP000031512">
    <property type="component" value="Chromosome 3"/>
</dbReference>
<dbReference type="eggNOG" id="ENOG502SYYA">
    <property type="taxonomic scope" value="Eukaryota"/>
</dbReference>
<feature type="domain" description="Small ribosomal subunit protein uS10" evidence="5">
    <location>
        <begin position="217"/>
        <end position="317"/>
    </location>
</feature>
<dbReference type="SMART" id="SM01403">
    <property type="entry name" value="Ribosomal_S10"/>
    <property type="match status" value="1"/>
</dbReference>
<dbReference type="PANTHER" id="PTHR11700">
    <property type="entry name" value="30S RIBOSOMAL PROTEIN S10 FAMILY MEMBER"/>
    <property type="match status" value="1"/>
</dbReference>
<evidence type="ECO:0000313" key="7">
    <source>
        <dbReference type="Proteomes" id="UP000031512"/>
    </source>
</evidence>